<evidence type="ECO:0000313" key="4">
    <source>
        <dbReference type="Proteomes" id="UP001064489"/>
    </source>
</evidence>
<evidence type="ECO:0008006" key="5">
    <source>
        <dbReference type="Google" id="ProtNLM"/>
    </source>
</evidence>
<dbReference type="InterPro" id="IPR001810">
    <property type="entry name" value="F-box_dom"/>
</dbReference>
<dbReference type="SUPFAM" id="SSF81383">
    <property type="entry name" value="F-box domain"/>
    <property type="match status" value="1"/>
</dbReference>
<keyword evidence="4" id="KW-1185">Reference proteome</keyword>
<dbReference type="Gene3D" id="1.20.1280.50">
    <property type="match status" value="1"/>
</dbReference>
<evidence type="ECO:0000259" key="1">
    <source>
        <dbReference type="Pfam" id="PF03478"/>
    </source>
</evidence>
<dbReference type="InterPro" id="IPR050942">
    <property type="entry name" value="F-box_BR-signaling"/>
</dbReference>
<dbReference type="Pfam" id="PF03478">
    <property type="entry name" value="Beta-prop_KIB1-4"/>
    <property type="match status" value="1"/>
</dbReference>
<evidence type="ECO:0000259" key="2">
    <source>
        <dbReference type="Pfam" id="PF12937"/>
    </source>
</evidence>
<dbReference type="AlphaFoldDB" id="A0AAD5J6T5"/>
<accession>A0AAD5J6T5</accession>
<dbReference type="PANTHER" id="PTHR44259:SF15">
    <property type="entry name" value="F-BOX PROTEIN KIB2-RELATED"/>
    <property type="match status" value="1"/>
</dbReference>
<gene>
    <name evidence="3" type="ORF">LWI28_018925</name>
</gene>
<dbReference type="InterPro" id="IPR005174">
    <property type="entry name" value="KIB1-4_b-propeller"/>
</dbReference>
<feature type="domain" description="KIB1-4 beta-propeller" evidence="1">
    <location>
        <begin position="143"/>
        <end position="349"/>
    </location>
</feature>
<feature type="domain" description="F-box" evidence="2">
    <location>
        <begin position="72"/>
        <end position="108"/>
    </location>
</feature>
<proteinExistence type="predicted"/>
<protein>
    <recommendedName>
        <fullName evidence="5">F-box domain-containing protein</fullName>
    </recommendedName>
</protein>
<sequence>MEPPDIVAWSSPIAGSRHRAFRAALDVVAELHEPVAIKQFHQSSIYTLCSSFGFVRFKRDILHSVSMVQVQWSDLPVEILSIIFQKLKDPCDVYRCGLVCVSWKSVVTTILPPFLLLSNVGGFSDDMTSFHFEASLNKQSCSLFNTQTNETHEIFLPEVEKCWFSGSSFGWLITICLEPPHEVHLLNPLTRDRIQLPAARQLRLRSDLRVITSASPLNPTCLVLAIDHLKGALAFCRPGDKSWTLFEDFSHRLDDVIHYKGEFYAVNSLGHLFHLHCNTPAAQKVLHLCPVEFLQDEPLHRNYLVELDGELLLVVRYMHMPFSSYFTYAFEVYELNRVEKVWIKVINIGVFESSIILVPTTWRPGRLNIFMSLH</sequence>
<dbReference type="PANTHER" id="PTHR44259">
    <property type="entry name" value="OS07G0183000 PROTEIN-RELATED"/>
    <property type="match status" value="1"/>
</dbReference>
<name>A0AAD5J6T5_ACENE</name>
<reference evidence="3" key="2">
    <citation type="submission" date="2023-02" db="EMBL/GenBank/DDBJ databases">
        <authorList>
            <person name="Swenson N.G."/>
            <person name="Wegrzyn J.L."/>
            <person name="Mcevoy S.L."/>
        </authorList>
    </citation>
    <scope>NUCLEOTIDE SEQUENCE</scope>
    <source>
        <strain evidence="3">91603</strain>
        <tissue evidence="3">Leaf</tissue>
    </source>
</reference>
<dbReference type="Pfam" id="PF12937">
    <property type="entry name" value="F-box-like"/>
    <property type="match status" value="1"/>
</dbReference>
<dbReference type="EMBL" id="JAJSOW010000100">
    <property type="protein sequence ID" value="KAI9186598.1"/>
    <property type="molecule type" value="Genomic_DNA"/>
</dbReference>
<dbReference type="InterPro" id="IPR036047">
    <property type="entry name" value="F-box-like_dom_sf"/>
</dbReference>
<organism evidence="3 4">
    <name type="scientific">Acer negundo</name>
    <name type="common">Box elder</name>
    <dbReference type="NCBI Taxonomy" id="4023"/>
    <lineage>
        <taxon>Eukaryota</taxon>
        <taxon>Viridiplantae</taxon>
        <taxon>Streptophyta</taxon>
        <taxon>Embryophyta</taxon>
        <taxon>Tracheophyta</taxon>
        <taxon>Spermatophyta</taxon>
        <taxon>Magnoliopsida</taxon>
        <taxon>eudicotyledons</taxon>
        <taxon>Gunneridae</taxon>
        <taxon>Pentapetalae</taxon>
        <taxon>rosids</taxon>
        <taxon>malvids</taxon>
        <taxon>Sapindales</taxon>
        <taxon>Sapindaceae</taxon>
        <taxon>Hippocastanoideae</taxon>
        <taxon>Acereae</taxon>
        <taxon>Acer</taxon>
    </lineage>
</organism>
<evidence type="ECO:0000313" key="3">
    <source>
        <dbReference type="EMBL" id="KAI9186598.1"/>
    </source>
</evidence>
<comment type="caution">
    <text evidence="3">The sequence shown here is derived from an EMBL/GenBank/DDBJ whole genome shotgun (WGS) entry which is preliminary data.</text>
</comment>
<dbReference type="Proteomes" id="UP001064489">
    <property type="component" value="Chromosome 3"/>
</dbReference>
<reference evidence="3" key="1">
    <citation type="journal article" date="2022" name="Plant J.">
        <title>Strategies of tolerance reflected in two North American maple genomes.</title>
        <authorList>
            <person name="McEvoy S.L."/>
            <person name="Sezen U.U."/>
            <person name="Trouern-Trend A."/>
            <person name="McMahon S.M."/>
            <person name="Schaberg P.G."/>
            <person name="Yang J."/>
            <person name="Wegrzyn J.L."/>
            <person name="Swenson N.G."/>
        </authorList>
    </citation>
    <scope>NUCLEOTIDE SEQUENCE</scope>
    <source>
        <strain evidence="3">91603</strain>
    </source>
</reference>